<dbReference type="CDD" id="cd00075">
    <property type="entry name" value="HATPase"/>
    <property type="match status" value="1"/>
</dbReference>
<dbReference type="SUPFAM" id="SSF47384">
    <property type="entry name" value="Homodimeric domain of signal transducing histidine kinase"/>
    <property type="match status" value="1"/>
</dbReference>
<dbReference type="NCBIfam" id="TIGR00229">
    <property type="entry name" value="sensory_box"/>
    <property type="match status" value="3"/>
</dbReference>
<dbReference type="Gene3D" id="3.30.565.10">
    <property type="entry name" value="Histidine kinase-like ATPase, C-terminal domain"/>
    <property type="match status" value="1"/>
</dbReference>
<keyword evidence="6" id="KW-0902">Two-component regulatory system</keyword>
<accession>A0AA97EKL0</accession>
<dbReference type="InterPro" id="IPR004358">
    <property type="entry name" value="Sig_transdc_His_kin-like_C"/>
</dbReference>
<dbReference type="SMART" id="SM00091">
    <property type="entry name" value="PAS"/>
    <property type="match status" value="3"/>
</dbReference>
<dbReference type="Gene3D" id="1.10.287.130">
    <property type="match status" value="1"/>
</dbReference>
<dbReference type="Pfam" id="PF02518">
    <property type="entry name" value="HATPase_c"/>
    <property type="match status" value="1"/>
</dbReference>
<dbReference type="EC" id="2.7.13.3" evidence="2"/>
<dbReference type="CDD" id="cd00082">
    <property type="entry name" value="HisKA"/>
    <property type="match status" value="1"/>
</dbReference>
<dbReference type="SMART" id="SM00388">
    <property type="entry name" value="HisKA"/>
    <property type="match status" value="1"/>
</dbReference>
<dbReference type="Proteomes" id="UP001302486">
    <property type="component" value="Chromosome"/>
</dbReference>
<dbReference type="SMART" id="SM00086">
    <property type="entry name" value="PAC"/>
    <property type="match status" value="3"/>
</dbReference>
<dbReference type="PROSITE" id="PS50109">
    <property type="entry name" value="HIS_KIN"/>
    <property type="match status" value="1"/>
</dbReference>
<keyword evidence="11" id="KW-1185">Reference proteome</keyword>
<keyword evidence="4" id="KW-0808">Transferase</keyword>
<evidence type="ECO:0000256" key="6">
    <source>
        <dbReference type="ARBA" id="ARBA00023012"/>
    </source>
</evidence>
<dbReference type="InterPro" id="IPR035965">
    <property type="entry name" value="PAS-like_dom_sf"/>
</dbReference>
<organism evidence="10 11">
    <name type="scientific">Hwangdonia lutea</name>
    <dbReference type="NCBI Taxonomy" id="3075823"/>
    <lineage>
        <taxon>Bacteria</taxon>
        <taxon>Pseudomonadati</taxon>
        <taxon>Bacteroidota</taxon>
        <taxon>Flavobacteriia</taxon>
        <taxon>Flavobacteriales</taxon>
        <taxon>Flavobacteriaceae</taxon>
        <taxon>Hwangdonia</taxon>
    </lineage>
</organism>
<feature type="domain" description="PAC" evidence="9">
    <location>
        <begin position="82"/>
        <end position="132"/>
    </location>
</feature>
<dbReference type="InterPro" id="IPR000014">
    <property type="entry name" value="PAS"/>
</dbReference>
<dbReference type="InterPro" id="IPR003594">
    <property type="entry name" value="HATPase_dom"/>
</dbReference>
<feature type="domain" description="PAC" evidence="9">
    <location>
        <begin position="203"/>
        <end position="257"/>
    </location>
</feature>
<keyword evidence="3" id="KW-0597">Phosphoprotein</keyword>
<dbReference type="InterPro" id="IPR005467">
    <property type="entry name" value="His_kinase_dom"/>
</dbReference>
<dbReference type="InterPro" id="IPR000700">
    <property type="entry name" value="PAS-assoc_C"/>
</dbReference>
<name>A0AA97EKL0_9FLAO</name>
<sequence>MFNQDQEIFNILLEAVSEGVIIVDNHQKIMEVNSFAETIFGYAKNEILDKELNLLIPSHFHSSHSVYFEKFIKRGKRRKMGEAVDIFGLKKDGTVFPVEVELNPFTIYNKTYVMAMVRDISEKQKIEKQLMLKSRALESVNNGIIITDALKKDNPVIYFNSASQKLTGYSSSEILNHNCRCLQGEDRDQEPLKKLRKAIKKGESCQVTLRNYKKDGTPFWNDLYIMPIINNEGIVTNFIGIQNDVTKRKKTEDERQHLATIFDESLNEIYVFDVDSLKFINANYGAQKNIGYSLDELCNMTPLNIKPYDNEADFRKTISVLLEKKEEKLKFETVHQRKDGTYYPVEVHLQLSRLGEKDVFVAIILDITERKNYTTKLENKVEERTQQLKIALSKEKELNELKTKFLSLVSHEFKTPLSGILTSSQLLSKYTLTEHQEKRDKHIKTITDKVHYLNNILNDFLSFEKLESGKVNYRFAYFKLSKVINEVVYNANMLLKEGQQINYPKNIDDFSMFQDEKITELILSNLLYNAINYSSEHTTIDIAVKQNSETTTFKIKDQGIGIPEKDQKHIFERYFRAENVLNTQGTGIGLNIVKNHLENVGGTISFTSKENKGSTFILTFPNTAKP</sequence>
<dbReference type="InterPro" id="IPR036890">
    <property type="entry name" value="HATPase_C_sf"/>
</dbReference>
<evidence type="ECO:0000256" key="3">
    <source>
        <dbReference type="ARBA" id="ARBA00022553"/>
    </source>
</evidence>
<dbReference type="KEGG" id="hws:RNZ46_13260"/>
<feature type="domain" description="Histidine kinase" evidence="7">
    <location>
        <begin position="408"/>
        <end position="624"/>
    </location>
</feature>
<evidence type="ECO:0000256" key="2">
    <source>
        <dbReference type="ARBA" id="ARBA00012438"/>
    </source>
</evidence>
<feature type="domain" description="PAS" evidence="8">
    <location>
        <begin position="135"/>
        <end position="202"/>
    </location>
</feature>
<feature type="domain" description="PAS" evidence="8">
    <location>
        <begin position="5"/>
        <end position="75"/>
    </location>
</feature>
<keyword evidence="5" id="KW-0418">Kinase</keyword>
<evidence type="ECO:0000256" key="1">
    <source>
        <dbReference type="ARBA" id="ARBA00000085"/>
    </source>
</evidence>
<comment type="catalytic activity">
    <reaction evidence="1">
        <text>ATP + protein L-histidine = ADP + protein N-phospho-L-histidine.</text>
        <dbReference type="EC" id="2.7.13.3"/>
    </reaction>
</comment>
<dbReference type="InterPro" id="IPR003661">
    <property type="entry name" value="HisK_dim/P_dom"/>
</dbReference>
<dbReference type="PANTHER" id="PTHR43711">
    <property type="entry name" value="TWO-COMPONENT HISTIDINE KINASE"/>
    <property type="match status" value="1"/>
</dbReference>
<dbReference type="AlphaFoldDB" id="A0AA97EKL0"/>
<dbReference type="Gene3D" id="3.30.450.20">
    <property type="entry name" value="PAS domain"/>
    <property type="match status" value="3"/>
</dbReference>
<evidence type="ECO:0000259" key="8">
    <source>
        <dbReference type="PROSITE" id="PS50112"/>
    </source>
</evidence>
<dbReference type="Pfam" id="PF13426">
    <property type="entry name" value="PAS_9"/>
    <property type="match status" value="3"/>
</dbReference>
<dbReference type="InterPro" id="IPR036097">
    <property type="entry name" value="HisK_dim/P_sf"/>
</dbReference>
<evidence type="ECO:0000259" key="7">
    <source>
        <dbReference type="PROSITE" id="PS50109"/>
    </source>
</evidence>
<proteinExistence type="predicted"/>
<dbReference type="CDD" id="cd00130">
    <property type="entry name" value="PAS"/>
    <property type="match status" value="3"/>
</dbReference>
<dbReference type="EMBL" id="CP136521">
    <property type="protein sequence ID" value="WOD42957.1"/>
    <property type="molecule type" value="Genomic_DNA"/>
</dbReference>
<dbReference type="PROSITE" id="PS50113">
    <property type="entry name" value="PAC"/>
    <property type="match status" value="3"/>
</dbReference>
<dbReference type="SUPFAM" id="SSF55785">
    <property type="entry name" value="PYP-like sensor domain (PAS domain)"/>
    <property type="match status" value="3"/>
</dbReference>
<dbReference type="RefSeq" id="WP_316982647.1">
    <property type="nucleotide sequence ID" value="NZ_CP136521.1"/>
</dbReference>
<dbReference type="SUPFAM" id="SSF55874">
    <property type="entry name" value="ATPase domain of HSP90 chaperone/DNA topoisomerase II/histidine kinase"/>
    <property type="match status" value="1"/>
</dbReference>
<dbReference type="Pfam" id="PF00512">
    <property type="entry name" value="HisKA"/>
    <property type="match status" value="1"/>
</dbReference>
<protein>
    <recommendedName>
        <fullName evidence="2">histidine kinase</fullName>
        <ecNumber evidence="2">2.7.13.3</ecNumber>
    </recommendedName>
</protein>
<dbReference type="SMART" id="SM00387">
    <property type="entry name" value="HATPase_c"/>
    <property type="match status" value="1"/>
</dbReference>
<reference evidence="11" key="1">
    <citation type="submission" date="2024-06" db="EMBL/GenBank/DDBJ databases">
        <title>Hwangdonia haimaensis gen. nov., sp. nov., a member of the family Flavobacteriaceae isolated from the haima cold seep.</title>
        <authorList>
            <person name="Li J."/>
        </authorList>
    </citation>
    <scope>NUCLEOTIDE SEQUENCE [LARGE SCALE GENOMIC DNA]</scope>
    <source>
        <strain evidence="11">SCSIO 19198</strain>
    </source>
</reference>
<evidence type="ECO:0000313" key="10">
    <source>
        <dbReference type="EMBL" id="WOD42957.1"/>
    </source>
</evidence>
<gene>
    <name evidence="10" type="ORF">RNZ46_13260</name>
</gene>
<dbReference type="PANTHER" id="PTHR43711:SF26">
    <property type="entry name" value="SENSOR HISTIDINE KINASE RCSC"/>
    <property type="match status" value="1"/>
</dbReference>
<dbReference type="InterPro" id="IPR050736">
    <property type="entry name" value="Sensor_HK_Regulatory"/>
</dbReference>
<feature type="domain" description="PAC" evidence="9">
    <location>
        <begin position="327"/>
        <end position="379"/>
    </location>
</feature>
<feature type="domain" description="PAS" evidence="8">
    <location>
        <begin position="254"/>
        <end position="325"/>
    </location>
</feature>
<evidence type="ECO:0000259" key="9">
    <source>
        <dbReference type="PROSITE" id="PS50113"/>
    </source>
</evidence>
<evidence type="ECO:0000256" key="5">
    <source>
        <dbReference type="ARBA" id="ARBA00022777"/>
    </source>
</evidence>
<dbReference type="PROSITE" id="PS50112">
    <property type="entry name" value="PAS"/>
    <property type="match status" value="3"/>
</dbReference>
<dbReference type="PRINTS" id="PR00344">
    <property type="entry name" value="BCTRLSENSOR"/>
</dbReference>
<dbReference type="InterPro" id="IPR001610">
    <property type="entry name" value="PAC"/>
</dbReference>
<evidence type="ECO:0000313" key="11">
    <source>
        <dbReference type="Proteomes" id="UP001302486"/>
    </source>
</evidence>
<dbReference type="FunFam" id="3.30.565.10:FF:000006">
    <property type="entry name" value="Sensor histidine kinase WalK"/>
    <property type="match status" value="1"/>
</dbReference>
<evidence type="ECO:0000256" key="4">
    <source>
        <dbReference type="ARBA" id="ARBA00022679"/>
    </source>
</evidence>
<dbReference type="GO" id="GO:0000155">
    <property type="term" value="F:phosphorelay sensor kinase activity"/>
    <property type="evidence" value="ECO:0007669"/>
    <property type="project" value="InterPro"/>
</dbReference>